<dbReference type="Gene3D" id="2.10.260.10">
    <property type="match status" value="1"/>
</dbReference>
<dbReference type="OrthoDB" id="87832at2157"/>
<dbReference type="InterPro" id="IPR037914">
    <property type="entry name" value="SpoVT-AbrB_sf"/>
</dbReference>
<keyword evidence="3" id="KW-1185">Reference proteome</keyword>
<dbReference type="AlphaFoldDB" id="A0A429GSX2"/>
<dbReference type="GO" id="GO:0003677">
    <property type="term" value="F:DNA binding"/>
    <property type="evidence" value="ECO:0007669"/>
    <property type="project" value="UniProtKB-KW"/>
</dbReference>
<keyword evidence="2" id="KW-0238">DNA-binding</keyword>
<dbReference type="Proteomes" id="UP000277582">
    <property type="component" value="Unassembled WGS sequence"/>
</dbReference>
<reference evidence="2 3" key="1">
    <citation type="submission" date="2018-10" db="EMBL/GenBank/DDBJ databases">
        <title>Co-occurring genomic capacity for anaerobic methane metabolism and dissimilatory sulfite reduction discovered in the Korarchaeota.</title>
        <authorList>
            <person name="Mckay L.J."/>
            <person name="Dlakic M."/>
            <person name="Fields M.W."/>
            <person name="Delmont T.O."/>
            <person name="Eren A.M."/>
            <person name="Jay Z.J."/>
            <person name="Klingelsmith K.B."/>
            <person name="Rusch D.B."/>
            <person name="Inskeep W.P."/>
        </authorList>
    </citation>
    <scope>NUCLEOTIDE SEQUENCE [LARGE SCALE GENOMIC DNA]</scope>
    <source>
        <strain evidence="2 3">MDKW</strain>
    </source>
</reference>
<proteinExistence type="predicted"/>
<dbReference type="EMBL" id="RCOS01000049">
    <property type="protein sequence ID" value="RSN76924.1"/>
    <property type="molecule type" value="Genomic_DNA"/>
</dbReference>
<feature type="domain" description="SpoVT-AbrB" evidence="1">
    <location>
        <begin position="6"/>
        <end position="54"/>
    </location>
</feature>
<dbReference type="NCBIfam" id="TIGR01439">
    <property type="entry name" value="lp_hng_hel_AbrB"/>
    <property type="match status" value="1"/>
</dbReference>
<comment type="caution">
    <text evidence="2">The sequence shown here is derived from an EMBL/GenBank/DDBJ whole genome shotgun (WGS) entry which is preliminary data.</text>
</comment>
<accession>A0A429GSX2</accession>
<dbReference type="RefSeq" id="WP_125670633.1">
    <property type="nucleotide sequence ID" value="NZ_RCOS01000049.1"/>
</dbReference>
<evidence type="ECO:0000313" key="3">
    <source>
        <dbReference type="Proteomes" id="UP000277582"/>
    </source>
</evidence>
<dbReference type="InterPro" id="IPR007159">
    <property type="entry name" value="SpoVT-AbrB_dom"/>
</dbReference>
<evidence type="ECO:0000313" key="2">
    <source>
        <dbReference type="EMBL" id="RSN76924.1"/>
    </source>
</evidence>
<dbReference type="PROSITE" id="PS51740">
    <property type="entry name" value="SPOVT_ABRB"/>
    <property type="match status" value="1"/>
</dbReference>
<evidence type="ECO:0000259" key="1">
    <source>
        <dbReference type="PROSITE" id="PS51740"/>
    </source>
</evidence>
<organism evidence="2 3">
    <name type="scientific">Candidatus Methanodesulfokora washburnensis</name>
    <dbReference type="NCBI Taxonomy" id="2478471"/>
    <lineage>
        <taxon>Archaea</taxon>
        <taxon>Thermoproteota</taxon>
        <taxon>Candidatus Korarchaeia</taxon>
        <taxon>Candidatus Korarchaeia incertae sedis</taxon>
        <taxon>Candidatus Methanodesulfokora</taxon>
    </lineage>
</organism>
<name>A0A429GSX2_9CREN</name>
<gene>
    <name evidence="2" type="ORF">D6D85_03330</name>
</gene>
<dbReference type="Pfam" id="PF04014">
    <property type="entry name" value="MazE_antitoxin"/>
    <property type="match status" value="1"/>
</dbReference>
<sequence>MRIHQCSITKVDGRGRVTLPKDIREKVNIKEDGKEGSIMIGKAEDPFKLLEKLLGDLSFDRSLRKVAEKQAMKEISDNEYPVECPA</sequence>
<dbReference type="SUPFAM" id="SSF89447">
    <property type="entry name" value="AbrB/MazE/MraZ-like"/>
    <property type="match status" value="1"/>
</dbReference>
<protein>
    <submittedName>
        <fullName evidence="2">AbrB/MazE/SpoVT family DNA-binding domain-containing protein</fullName>
    </submittedName>
</protein>